<organism evidence="1 2">
    <name type="scientific">Campylobacter majalis</name>
    <dbReference type="NCBI Taxonomy" id="2790656"/>
    <lineage>
        <taxon>Bacteria</taxon>
        <taxon>Pseudomonadati</taxon>
        <taxon>Campylobacterota</taxon>
        <taxon>Epsilonproteobacteria</taxon>
        <taxon>Campylobacterales</taxon>
        <taxon>Campylobacteraceae</taxon>
        <taxon>Campylobacter</taxon>
    </lineage>
</organism>
<comment type="caution">
    <text evidence="1">The sequence shown here is derived from an EMBL/GenBank/DDBJ whole genome shotgun (WGS) entry which is preliminary data.</text>
</comment>
<evidence type="ECO:0000313" key="2">
    <source>
        <dbReference type="Proteomes" id="UP000789803"/>
    </source>
</evidence>
<evidence type="ECO:0000313" key="1">
    <source>
        <dbReference type="EMBL" id="CAD7289100.1"/>
    </source>
</evidence>
<dbReference type="Proteomes" id="UP000789803">
    <property type="component" value="Unassembled WGS sequence"/>
</dbReference>
<dbReference type="EMBL" id="CAJHOF010000012">
    <property type="protein sequence ID" value="CAD7289100.1"/>
    <property type="molecule type" value="Genomic_DNA"/>
</dbReference>
<reference evidence="1 2" key="1">
    <citation type="submission" date="2020-11" db="EMBL/GenBank/DDBJ databases">
        <authorList>
            <person name="Peeters C."/>
        </authorList>
    </citation>
    <scope>NUCLEOTIDE SEQUENCE [LARGE SCALE GENOMIC DNA]</scope>
    <source>
        <strain evidence="1 2">LMG 7974</strain>
    </source>
</reference>
<proteinExistence type="predicted"/>
<sequence>MGEYTAVEIRLLDMESGVYTDISPNERQKHTICAMGINNCGVNDNRWG</sequence>
<name>A0ABN7K9I2_9BACT</name>
<keyword evidence="2" id="KW-1185">Reference proteome</keyword>
<gene>
    <name evidence="1" type="ORF">LMG7974_01342</name>
</gene>
<accession>A0ABN7K9I2</accession>
<protein>
    <submittedName>
        <fullName evidence="1">Uncharacterized protein</fullName>
    </submittedName>
</protein>